<organism evidence="1 2">
    <name type="scientific">Akkermansia muciniphila (strain ATCC BAA-835 / DSM 22959 / JCM 33894 / BCRC 81048 / CCUG 64013 / CIP 107961 / Muc)</name>
    <dbReference type="NCBI Taxonomy" id="349741"/>
    <lineage>
        <taxon>Bacteria</taxon>
        <taxon>Pseudomonadati</taxon>
        <taxon>Verrucomicrobiota</taxon>
        <taxon>Verrucomicrobiia</taxon>
        <taxon>Verrucomicrobiales</taxon>
        <taxon>Akkermansiaceae</taxon>
        <taxon>Akkermansia</taxon>
    </lineage>
</organism>
<reference evidence="2" key="1">
    <citation type="journal article" date="2011" name="PLoS ONE">
        <title>The genome of Akkermansia muciniphila, a dedicated intestinal mucin degrader, and its use in exploring intestinal metagenomes.</title>
        <authorList>
            <person name="van Passel M.W."/>
            <person name="Kant R."/>
            <person name="Zoetendal E.G."/>
            <person name="Plugge C.M."/>
            <person name="Derrien M."/>
            <person name="Malfatti S.A."/>
            <person name="Chain P.S."/>
            <person name="Woyke T."/>
            <person name="Palva A."/>
            <person name="de Vos W.M."/>
            <person name="Smidt H."/>
        </authorList>
    </citation>
    <scope>NUCLEOTIDE SEQUENCE [LARGE SCALE GENOMIC DNA]</scope>
    <source>
        <strain evidence="2">ATCC BAA-835 / DSM 22959 / JCM 33894 / BCRC 81048 / CCUG 64013 / CIP 107961 / Muc</strain>
    </source>
</reference>
<gene>
    <name evidence="1" type="ordered locus">Amuc_1553</name>
</gene>
<dbReference type="PaxDb" id="349741-Amuc_1553"/>
<dbReference type="HOGENOM" id="CLU_2406803_0_0_0"/>
<evidence type="ECO:0000313" key="2">
    <source>
        <dbReference type="Proteomes" id="UP000001031"/>
    </source>
</evidence>
<dbReference type="AlphaFoldDB" id="B2ULI7"/>
<accession>B2ULI7</accession>
<sequence length="92" mass="9911">MGGCLVPQRHIYSGLEGGGIEYVLVCLPVKDGKSLVADSVKEVLEKGKFYPKPVLAAGDGYGAQCFAYEEGDTDAKQRGVKLRKFSSQLKQS</sequence>
<name>B2ULI7_AKKM8</name>
<proteinExistence type="predicted"/>
<evidence type="ECO:0000313" key="1">
    <source>
        <dbReference type="EMBL" id="ACD05374.1"/>
    </source>
</evidence>
<dbReference type="KEGG" id="amu:Amuc_1553"/>
<keyword evidence="2" id="KW-1185">Reference proteome</keyword>
<protein>
    <submittedName>
        <fullName evidence="1">Uncharacterized protein</fullName>
    </submittedName>
</protein>
<dbReference type="EMBL" id="CP001071">
    <property type="protein sequence ID" value="ACD05374.1"/>
    <property type="molecule type" value="Genomic_DNA"/>
</dbReference>
<dbReference type="Proteomes" id="UP000001031">
    <property type="component" value="Chromosome"/>
</dbReference>
<dbReference type="BioCyc" id="AMUC349741:G1GBX-1658-MONOMER"/>